<evidence type="ECO:0000313" key="2">
    <source>
        <dbReference type="EMBL" id="KAK7250403.1"/>
    </source>
</evidence>
<dbReference type="Gene3D" id="3.60.10.10">
    <property type="entry name" value="Endonuclease/exonuclease/phosphatase"/>
    <property type="match status" value="1"/>
</dbReference>
<dbReference type="SUPFAM" id="SSF56219">
    <property type="entry name" value="DNase I-like"/>
    <property type="match status" value="1"/>
</dbReference>
<dbReference type="PANTHER" id="PTHR12121:SF101">
    <property type="entry name" value="ENDONUCLEASE_EXONUCLEASE_PHOSPHATASE DOMAIN-CONTAINING PROTEIN"/>
    <property type="match status" value="1"/>
</dbReference>
<comment type="caution">
    <text evidence="2">The sequence shown here is derived from an EMBL/GenBank/DDBJ whole genome shotgun (WGS) entry which is preliminary data.</text>
</comment>
<organism evidence="2 3">
    <name type="scientific">Aureococcus anophagefferens</name>
    <name type="common">Harmful bloom alga</name>
    <dbReference type="NCBI Taxonomy" id="44056"/>
    <lineage>
        <taxon>Eukaryota</taxon>
        <taxon>Sar</taxon>
        <taxon>Stramenopiles</taxon>
        <taxon>Ochrophyta</taxon>
        <taxon>Pelagophyceae</taxon>
        <taxon>Pelagomonadales</taxon>
        <taxon>Pelagomonadaceae</taxon>
        <taxon>Aureococcus</taxon>
    </lineage>
</organism>
<keyword evidence="3" id="KW-1185">Reference proteome</keyword>
<sequence>MVLMRSLASALAPQRRAARAVSTLGGSSSYSSGDGRRAAPRGAVWLGAAALGGAAYEAQESACAGGRVRVVTYNVLFGSVEKEQVMVIHSVLAAERAKRVAAGRPYVLCGDFNVKPYDASYALLTSGALGEAFAAYAPPPQADVAPARAFAPVLEPPLTSAYAAATGAEPDFTNFAYTKPMGGERDAFVETLDYIFCSAGQWKVAGVKELRSKHGLDTSKPYPTADEPSDHVMLAADLELV</sequence>
<dbReference type="Proteomes" id="UP001363151">
    <property type="component" value="Unassembled WGS sequence"/>
</dbReference>
<dbReference type="InterPro" id="IPR036691">
    <property type="entry name" value="Endo/exonu/phosph_ase_sf"/>
</dbReference>
<proteinExistence type="predicted"/>
<reference evidence="2 3" key="1">
    <citation type="submission" date="2024-03" db="EMBL/GenBank/DDBJ databases">
        <title>Aureococcus anophagefferens CCMP1851 and Kratosvirus quantuckense: Draft genome of a second virus-susceptible host strain in the model system.</title>
        <authorList>
            <person name="Chase E."/>
            <person name="Truchon A.R."/>
            <person name="Schepens W."/>
            <person name="Wilhelm S.W."/>
        </authorList>
    </citation>
    <scope>NUCLEOTIDE SEQUENCE [LARGE SCALE GENOMIC DNA]</scope>
    <source>
        <strain evidence="2 3">CCMP1851</strain>
    </source>
</reference>
<evidence type="ECO:0000313" key="3">
    <source>
        <dbReference type="Proteomes" id="UP001363151"/>
    </source>
</evidence>
<dbReference type="PANTHER" id="PTHR12121">
    <property type="entry name" value="CARBON CATABOLITE REPRESSOR PROTEIN 4"/>
    <property type="match status" value="1"/>
</dbReference>
<dbReference type="EMBL" id="JBBJCI010000037">
    <property type="protein sequence ID" value="KAK7250403.1"/>
    <property type="molecule type" value="Genomic_DNA"/>
</dbReference>
<name>A0ABR1GB61_AURAN</name>
<feature type="domain" description="Endonuclease/exonuclease/phosphatase" evidence="1">
    <location>
        <begin position="89"/>
        <end position="231"/>
    </location>
</feature>
<protein>
    <recommendedName>
        <fullName evidence="1">Endonuclease/exonuclease/phosphatase domain-containing protein</fullName>
    </recommendedName>
</protein>
<dbReference type="Pfam" id="PF03372">
    <property type="entry name" value="Exo_endo_phos"/>
    <property type="match status" value="1"/>
</dbReference>
<evidence type="ECO:0000259" key="1">
    <source>
        <dbReference type="Pfam" id="PF03372"/>
    </source>
</evidence>
<accession>A0ABR1GB61</accession>
<dbReference type="InterPro" id="IPR050410">
    <property type="entry name" value="CCR4/nocturin_mRNA_transcr"/>
</dbReference>
<gene>
    <name evidence="2" type="ORF">SO694_00007688</name>
</gene>
<dbReference type="InterPro" id="IPR005135">
    <property type="entry name" value="Endo/exonuclease/phosphatase"/>
</dbReference>